<evidence type="ECO:0000313" key="12">
    <source>
        <dbReference type="Proteomes" id="UP000678393"/>
    </source>
</evidence>
<evidence type="ECO:0000256" key="1">
    <source>
        <dbReference type="ARBA" id="ARBA00004514"/>
    </source>
</evidence>
<evidence type="ECO:0000256" key="8">
    <source>
        <dbReference type="ARBA" id="ARBA00046432"/>
    </source>
</evidence>
<evidence type="ECO:0000256" key="9">
    <source>
        <dbReference type="RuleBase" id="RU003814"/>
    </source>
</evidence>
<dbReference type="Gene3D" id="3.40.50.10470">
    <property type="entry name" value="Translation initiation factor eif-2b, domain 2"/>
    <property type="match status" value="1"/>
</dbReference>
<dbReference type="GO" id="GO:0003743">
    <property type="term" value="F:translation initiation factor activity"/>
    <property type="evidence" value="ECO:0007669"/>
    <property type="project" value="UniProtKB-KW"/>
</dbReference>
<feature type="compositionally biased region" description="Basic and acidic residues" evidence="10">
    <location>
        <begin position="13"/>
        <end position="22"/>
    </location>
</feature>
<feature type="compositionally biased region" description="Basic and acidic residues" evidence="10">
    <location>
        <begin position="267"/>
        <end position="296"/>
    </location>
</feature>
<evidence type="ECO:0000256" key="4">
    <source>
        <dbReference type="ARBA" id="ARBA00022540"/>
    </source>
</evidence>
<dbReference type="PANTHER" id="PTHR10233">
    <property type="entry name" value="TRANSLATION INITIATION FACTOR EIF-2B"/>
    <property type="match status" value="1"/>
</dbReference>
<organism evidence="11 12">
    <name type="scientific">Candidula unifasciata</name>
    <dbReference type="NCBI Taxonomy" id="100452"/>
    <lineage>
        <taxon>Eukaryota</taxon>
        <taxon>Metazoa</taxon>
        <taxon>Spiralia</taxon>
        <taxon>Lophotrochozoa</taxon>
        <taxon>Mollusca</taxon>
        <taxon>Gastropoda</taxon>
        <taxon>Heterobranchia</taxon>
        <taxon>Euthyneura</taxon>
        <taxon>Panpulmonata</taxon>
        <taxon>Eupulmonata</taxon>
        <taxon>Stylommatophora</taxon>
        <taxon>Helicina</taxon>
        <taxon>Helicoidea</taxon>
        <taxon>Geomitridae</taxon>
        <taxon>Candidula</taxon>
    </lineage>
</organism>
<comment type="subunit">
    <text evidence="8">Component of the translation initiation factor 2B (eIF2B) complex which is a heterodecamer of two sets of five different subunits: alpha, beta, gamma, delta and epsilon. Subunits alpha, beta and delta comprise a regulatory subcomplex and subunits epsilon and gamma comprise a catalytic subcomplex. Within the complex, the hexameric regulatory complex resides at the center, with the two heterodimeric catalytic subcomplexes bound on opposite sides.</text>
</comment>
<accession>A0A8S3ZLS5</accession>
<evidence type="ECO:0000313" key="11">
    <source>
        <dbReference type="EMBL" id="CAG5128192.1"/>
    </source>
</evidence>
<sequence length="699" mass="75457">MADSGKAISPGSEVKKAQEGSGKKRRKHKKKAEASGDGAPSAAPVSQSTSQSSAAASQAEGAPAAVNGDSKQESNPPEKRVARGEEQELKDSKAVGKVSRNKTGTHEAGGEEISSHGDSSADGKTHEKHLSKKENKANQLQKLKSPKQESETGKSSTPTTDESKLRKDTPRTETPKHTEQGEKNREIPEAKIQMQSGKVKQSNETPKCDGVQQKSQLQEQPQSSRAEGDHGKKPKAQTKEVVKGVSAVDGEHKAKSKADTTPGVADGEQKSKAQMRAERRAVQEAQRAAKDAKKSEPSAGVASSASTTTGRKENAGEKSKPAVEKSKPAVDKSKPAGDKIGGEKNSKKKSGGNVAVQGETEEQMWAKKEREILGIALKIDNSILNLGFQYFHHNIVGANARCMALLATLKEVITRYRTPDGKELSRDLEKNFLNPCIKYINYCRPISTSMGNAIKHLKHHINKIPSDMDDETAISKLRDEIDNFIQVNIIKAAEAVAFYANTKIDNGDVILIYAASSLIGQVLKTAYKGGKRFRVIVVEGRPRSEGKSMLRCLVRCGIPCSYIYIGSASHAMNEATKVFLGAAAMFAIGDMYSRSGNSMIAALAKANNIPVLVCCETYKFTDKVQLHTGDSNLHTRGKDLVSIGHKTPILTNWEDIGLGLLNLMYDVTGSEYITAVVTEFGMLPCTSVPVVLRRQEDLS</sequence>
<dbReference type="EMBL" id="CAJHNH020002968">
    <property type="protein sequence ID" value="CAG5128192.1"/>
    <property type="molecule type" value="Genomic_DNA"/>
</dbReference>
<dbReference type="SUPFAM" id="SSF100950">
    <property type="entry name" value="NagB/RpiA/CoA transferase-like"/>
    <property type="match status" value="1"/>
</dbReference>
<feature type="compositionally biased region" description="Basic and acidic residues" evidence="10">
    <location>
        <begin position="104"/>
        <end position="125"/>
    </location>
</feature>
<dbReference type="Pfam" id="PF01008">
    <property type="entry name" value="IF-2B"/>
    <property type="match status" value="1"/>
</dbReference>
<comment type="caution">
    <text evidence="11">The sequence shown here is derived from an EMBL/GenBank/DDBJ whole genome shotgun (WGS) entry which is preliminary data.</text>
</comment>
<evidence type="ECO:0000256" key="6">
    <source>
        <dbReference type="ARBA" id="ARBA00044147"/>
    </source>
</evidence>
<dbReference type="PANTHER" id="PTHR10233:SF14">
    <property type="entry name" value="TRANSLATION INITIATION FACTOR EIF-2B SUBUNIT DELTA"/>
    <property type="match status" value="1"/>
</dbReference>
<comment type="similarity">
    <text evidence="2 9">Belongs to the eIF-2B alpha/beta/delta subunits family.</text>
</comment>
<name>A0A8S3ZLS5_9EUPU</name>
<feature type="compositionally biased region" description="Basic and acidic residues" evidence="10">
    <location>
        <begin position="310"/>
        <end position="345"/>
    </location>
</feature>
<keyword evidence="12" id="KW-1185">Reference proteome</keyword>
<feature type="compositionally biased region" description="Low complexity" evidence="10">
    <location>
        <begin position="39"/>
        <end position="65"/>
    </location>
</feature>
<dbReference type="Proteomes" id="UP000678393">
    <property type="component" value="Unassembled WGS sequence"/>
</dbReference>
<proteinExistence type="inferred from homology"/>
<feature type="compositionally biased region" description="Basic and acidic residues" evidence="10">
    <location>
        <begin position="226"/>
        <end position="242"/>
    </location>
</feature>
<evidence type="ECO:0000256" key="7">
    <source>
        <dbReference type="ARBA" id="ARBA00044356"/>
    </source>
</evidence>
<dbReference type="InterPro" id="IPR000649">
    <property type="entry name" value="IF-2B-related"/>
</dbReference>
<feature type="compositionally biased region" description="Low complexity" evidence="10">
    <location>
        <begin position="212"/>
        <end position="224"/>
    </location>
</feature>
<reference evidence="11" key="1">
    <citation type="submission" date="2021-04" db="EMBL/GenBank/DDBJ databases">
        <authorList>
            <consortium name="Molecular Ecology Group"/>
        </authorList>
    </citation>
    <scope>NUCLEOTIDE SEQUENCE</scope>
</reference>
<dbReference type="InterPro" id="IPR037171">
    <property type="entry name" value="NagB/RpiA_transferase-like"/>
</dbReference>
<evidence type="ECO:0000256" key="5">
    <source>
        <dbReference type="ARBA" id="ARBA00022917"/>
    </source>
</evidence>
<feature type="region of interest" description="Disordered" evidence="10">
    <location>
        <begin position="1"/>
        <end position="362"/>
    </location>
</feature>
<evidence type="ECO:0000256" key="10">
    <source>
        <dbReference type="SAM" id="MobiDB-lite"/>
    </source>
</evidence>
<evidence type="ECO:0000256" key="3">
    <source>
        <dbReference type="ARBA" id="ARBA00022490"/>
    </source>
</evidence>
<feature type="compositionally biased region" description="Basic and acidic residues" evidence="10">
    <location>
        <begin position="161"/>
        <end position="189"/>
    </location>
</feature>
<dbReference type="AlphaFoldDB" id="A0A8S3ZLS5"/>
<keyword evidence="3" id="KW-0963">Cytoplasm</keyword>
<dbReference type="OrthoDB" id="10254737at2759"/>
<feature type="compositionally biased region" description="Low complexity" evidence="10">
    <location>
        <begin position="298"/>
        <end position="309"/>
    </location>
</feature>
<gene>
    <name evidence="11" type="ORF">CUNI_LOCUS13750</name>
</gene>
<evidence type="ECO:0000256" key="2">
    <source>
        <dbReference type="ARBA" id="ARBA00007251"/>
    </source>
</evidence>
<dbReference type="InterPro" id="IPR042529">
    <property type="entry name" value="IF_2B-like_C"/>
</dbReference>
<protein>
    <recommendedName>
        <fullName evidence="6">Translation initiation factor eIF2B subunit delta</fullName>
    </recommendedName>
    <alternativeName>
        <fullName evidence="7">eIF2B GDP-GTP exchange factor subunit delta</fullName>
    </alternativeName>
</protein>
<keyword evidence="4" id="KW-0396">Initiation factor</keyword>
<feature type="compositionally biased region" description="Polar residues" evidence="10">
    <location>
        <begin position="193"/>
        <end position="205"/>
    </location>
</feature>
<keyword evidence="5" id="KW-0648">Protein biosynthesis</keyword>
<feature type="compositionally biased region" description="Basic and acidic residues" evidence="10">
    <location>
        <begin position="70"/>
        <end position="94"/>
    </location>
</feature>
<dbReference type="GO" id="GO:0005829">
    <property type="term" value="C:cytosol"/>
    <property type="evidence" value="ECO:0007669"/>
    <property type="project" value="UniProtKB-SubCell"/>
</dbReference>
<feature type="compositionally biased region" description="Basic and acidic residues" evidence="10">
    <location>
        <begin position="249"/>
        <end position="258"/>
    </location>
</feature>
<comment type="subcellular location">
    <subcellularLocation>
        <location evidence="1">Cytoplasm</location>
        <location evidence="1">Cytosol</location>
    </subcellularLocation>
</comment>